<dbReference type="Gene3D" id="3.20.20.300">
    <property type="entry name" value="Glycoside hydrolase, family 3, N-terminal domain"/>
    <property type="match status" value="1"/>
</dbReference>
<comment type="similarity">
    <text evidence="1">Belongs to the glycosyl hydrolase 3 family.</text>
</comment>
<proteinExistence type="inferred from homology"/>
<dbReference type="InterPro" id="IPR013783">
    <property type="entry name" value="Ig-like_fold"/>
</dbReference>
<dbReference type="Pfam" id="PF00933">
    <property type="entry name" value="Glyco_hydro_3"/>
    <property type="match status" value="1"/>
</dbReference>
<evidence type="ECO:0000256" key="2">
    <source>
        <dbReference type="ARBA" id="ARBA00022801"/>
    </source>
</evidence>
<dbReference type="SMART" id="SM01217">
    <property type="entry name" value="Fn3_like"/>
    <property type="match status" value="1"/>
</dbReference>
<dbReference type="InterPro" id="IPR017853">
    <property type="entry name" value="GH"/>
</dbReference>
<comment type="caution">
    <text evidence="4">The sequence shown here is derived from an EMBL/GenBank/DDBJ whole genome shotgun (WGS) entry which is preliminary data.</text>
</comment>
<dbReference type="Proteomes" id="UP001314681">
    <property type="component" value="Unassembled WGS sequence"/>
</dbReference>
<dbReference type="InterPro" id="IPR050288">
    <property type="entry name" value="Cellulose_deg_GH3"/>
</dbReference>
<dbReference type="Gene3D" id="3.40.50.1700">
    <property type="entry name" value="Glycoside hydrolase family 3 C-terminal domain"/>
    <property type="match status" value="1"/>
</dbReference>
<dbReference type="Pfam" id="PF01915">
    <property type="entry name" value="Glyco_hydro_3_C"/>
    <property type="match status" value="1"/>
</dbReference>
<dbReference type="GO" id="GO:0016787">
    <property type="term" value="F:hydrolase activity"/>
    <property type="evidence" value="ECO:0007669"/>
    <property type="project" value="UniProtKB-KW"/>
</dbReference>
<evidence type="ECO:0000259" key="3">
    <source>
        <dbReference type="SMART" id="SM01217"/>
    </source>
</evidence>
<gene>
    <name evidence="4" type="ORF">KTH90_09265</name>
</gene>
<keyword evidence="2 4" id="KW-0378">Hydrolase</keyword>
<dbReference type="Gene3D" id="2.60.40.10">
    <property type="entry name" value="Immunoglobulins"/>
    <property type="match status" value="1"/>
</dbReference>
<keyword evidence="5" id="KW-1185">Reference proteome</keyword>
<dbReference type="PRINTS" id="PR00133">
    <property type="entry name" value="GLHYDRLASE3"/>
</dbReference>
<dbReference type="PANTHER" id="PTHR42715">
    <property type="entry name" value="BETA-GLUCOSIDASE"/>
    <property type="match status" value="1"/>
</dbReference>
<reference evidence="4 5" key="1">
    <citation type="submission" date="2021-06" db="EMBL/GenBank/DDBJ databases">
        <title>Description of novel taxa of the family Lachnospiraceae.</title>
        <authorList>
            <person name="Chaplin A.V."/>
            <person name="Sokolova S.R."/>
            <person name="Pikina A.P."/>
            <person name="Korzhanova M."/>
            <person name="Belova V."/>
            <person name="Korostin D."/>
            <person name="Efimov B.A."/>
        </authorList>
    </citation>
    <scope>NUCLEOTIDE SEQUENCE [LARGE SCALE GENOMIC DNA]</scope>
    <source>
        <strain evidence="4 5">ASD4241</strain>
    </source>
</reference>
<dbReference type="InterPro" id="IPR026891">
    <property type="entry name" value="Fn3-like"/>
</dbReference>
<evidence type="ECO:0000313" key="4">
    <source>
        <dbReference type="EMBL" id="MBU9726203.1"/>
    </source>
</evidence>
<dbReference type="SUPFAM" id="SSF52279">
    <property type="entry name" value="Beta-D-glucan exohydrolase, C-terminal domain"/>
    <property type="match status" value="1"/>
</dbReference>
<evidence type="ECO:0000256" key="1">
    <source>
        <dbReference type="ARBA" id="ARBA00005336"/>
    </source>
</evidence>
<dbReference type="Pfam" id="PF14310">
    <property type="entry name" value="Fn3-like"/>
    <property type="match status" value="1"/>
</dbReference>
<evidence type="ECO:0000313" key="5">
    <source>
        <dbReference type="Proteomes" id="UP001314681"/>
    </source>
</evidence>
<dbReference type="InterPro" id="IPR001764">
    <property type="entry name" value="Glyco_hydro_3_N"/>
</dbReference>
<dbReference type="EMBL" id="JAHQCX010000005">
    <property type="protein sequence ID" value="MBU9726203.1"/>
    <property type="molecule type" value="Genomic_DNA"/>
</dbReference>
<accession>A0ABS6K6R5</accession>
<dbReference type="PANTHER" id="PTHR42715:SF3">
    <property type="entry name" value="BETA-GLUCOSIDASE B-RELATED"/>
    <property type="match status" value="1"/>
</dbReference>
<sequence length="687" mass="76705">MEMTREERLKYTEKAENLVSRMTLEEKVFLMSGGQSLQKITEAKRAGFHFNYTPFSAGGNKRLQVPDLRYCDGPRGVVCGEGKATCFPVPMLRGATFDVELEEEIGRAIGREARAFGANLFGGVCINLPYHPGWGRSQEVYGEDSFAMGAMGSALVRGVQSQHVIACLKHYAFNSMENSRFEVDINCDKRTEREVYLSHFKDCIDAGAAAVMTAYNKYKGEICGHSGYLLRRVLKEEWSFDGFVISDFFWGITDTAEAANAGMDVEMCHTRYYGKQLIRAVNAGQVKQEVIDEAAVRIVRTLLATDQSGKESGSACAEEVVGCEEHAKLALRAAQEGITLIKNERNILPLSRKAKRIAVIGKLASKANTGDTGSSEVYPAYVVTILEGIVEAAVDSEVYFYDGDDMEHMKRLAEKTDVVIFTVGLDYRDEGEFDPIKESNTKRVTRGGDRKNLGLHAQDVEMLKTVGAVNQNSVAVLMGGSTITVSEWEPYIPAILYAYYPGQEGGTAVAQILFGDVNPSGKLPFVLPKEEADLPEINWDAKSQRYHYYHGYRLLEKNNKIPYRPYGFGMSYTTFELSGEQFRRSGEQIEASVMIKNTGEMAGSEVLQLYAVFQNSCIDRPVKTLCGFKRVMLQPGEARRVEISCPIERLKYYNEEQERFELEHMDYEIYIGTSSAAEDLQRGVISL</sequence>
<organism evidence="4 5">
    <name type="scientific">Diplocloster modestus</name>
    <dbReference type="NCBI Taxonomy" id="2850322"/>
    <lineage>
        <taxon>Bacteria</taxon>
        <taxon>Bacillati</taxon>
        <taxon>Bacillota</taxon>
        <taxon>Clostridia</taxon>
        <taxon>Lachnospirales</taxon>
        <taxon>Lachnospiraceae</taxon>
        <taxon>Diplocloster</taxon>
    </lineage>
</organism>
<name>A0ABS6K6R5_9FIRM</name>
<protein>
    <submittedName>
        <fullName evidence="4">Glycoside hydrolase family 3 C-terminal domain-containing protein</fullName>
    </submittedName>
</protein>
<dbReference type="SUPFAM" id="SSF51445">
    <property type="entry name" value="(Trans)glycosidases"/>
    <property type="match status" value="1"/>
</dbReference>
<dbReference type="InterPro" id="IPR002772">
    <property type="entry name" value="Glyco_hydro_3_C"/>
</dbReference>
<dbReference type="InterPro" id="IPR036881">
    <property type="entry name" value="Glyco_hydro_3_C_sf"/>
</dbReference>
<dbReference type="InterPro" id="IPR036962">
    <property type="entry name" value="Glyco_hydro_3_N_sf"/>
</dbReference>
<feature type="domain" description="Fibronectin type III-like" evidence="3">
    <location>
        <begin position="605"/>
        <end position="675"/>
    </location>
</feature>